<reference evidence="8 9" key="1">
    <citation type="submission" date="2014-02" db="EMBL/GenBank/DDBJ databases">
        <authorList>
            <person name="Chen C."/>
            <person name="Conrad T.A."/>
            <person name="Zhou Z."/>
            <person name="Lai Z."/>
            <person name="Zhong G."/>
        </authorList>
    </citation>
    <scope>NUCLEOTIDE SEQUENCE [LARGE SCALE GENOMIC DNA]</scope>
    <source>
        <strain evidence="8 9">Nigg3-28</strain>
    </source>
</reference>
<comment type="similarity">
    <text evidence="2 7">Belongs to the UPF0056 (MarC) family.</text>
</comment>
<evidence type="ECO:0000313" key="9">
    <source>
        <dbReference type="Proteomes" id="UP000260363"/>
    </source>
</evidence>
<comment type="subcellular location">
    <subcellularLocation>
        <location evidence="1 7">Cell membrane</location>
        <topology evidence="1 7">Multi-pass membrane protein</topology>
    </subcellularLocation>
</comment>
<evidence type="ECO:0000256" key="1">
    <source>
        <dbReference type="ARBA" id="ARBA00004651"/>
    </source>
</evidence>
<feature type="transmembrane region" description="Helical" evidence="7">
    <location>
        <begin position="74"/>
        <end position="92"/>
    </location>
</feature>
<evidence type="ECO:0000256" key="6">
    <source>
        <dbReference type="ARBA" id="ARBA00023136"/>
    </source>
</evidence>
<feature type="transmembrane region" description="Helical" evidence="7">
    <location>
        <begin position="112"/>
        <end position="133"/>
    </location>
</feature>
<dbReference type="KEGG" id="cmg:NC81_01220"/>
<dbReference type="AlphaFoldDB" id="A0A069ZRK1"/>
<name>A0A069ZRK1_CHLMR</name>
<proteinExistence type="inferred from homology"/>
<evidence type="ECO:0000256" key="2">
    <source>
        <dbReference type="ARBA" id="ARBA00009784"/>
    </source>
</evidence>
<feature type="transmembrane region" description="Helical" evidence="7">
    <location>
        <begin position="170"/>
        <end position="191"/>
    </location>
</feature>
<dbReference type="RefSeq" id="WP_010229921.1">
    <property type="nucleotide sequence ID" value="NZ_CP007217.1"/>
</dbReference>
<dbReference type="EMBL" id="CP007217">
    <property type="protein sequence ID" value="AJR10332.1"/>
    <property type="molecule type" value="Genomic_DNA"/>
</dbReference>
<dbReference type="InterPro" id="IPR002771">
    <property type="entry name" value="Multi_antbiot-R_MarC"/>
</dbReference>
<sequence length="199" mass="21471">MDWSFFLLSQSCILFLASDSMTNVEVLNKILSNLSKKSQALLLIRESLFALLGVFIFYPGLSGLIYSLQTPPCAVTFVGGCGVMLAGMRAILRNTHPDRWGKFSSLSHAPKVAPIALPLMIGPSWLCACAPLTTQQIPFSIICALLFLSWLMMSITTIVLHLTSKAGSQAIIATQTILGLVVVIIGAQLLVSGLQQTFL</sequence>
<keyword evidence="3" id="KW-1003">Cell membrane</keyword>
<dbReference type="Proteomes" id="UP000260363">
    <property type="component" value="Chromosome"/>
</dbReference>
<evidence type="ECO:0000256" key="4">
    <source>
        <dbReference type="ARBA" id="ARBA00022692"/>
    </source>
</evidence>
<gene>
    <name evidence="8" type="ORF">BD36_01315</name>
</gene>
<evidence type="ECO:0000256" key="7">
    <source>
        <dbReference type="RuleBase" id="RU362048"/>
    </source>
</evidence>
<dbReference type="Pfam" id="PF01914">
    <property type="entry name" value="MarC"/>
    <property type="match status" value="1"/>
</dbReference>
<keyword evidence="4 7" id="KW-0812">Transmembrane</keyword>
<evidence type="ECO:0000256" key="5">
    <source>
        <dbReference type="ARBA" id="ARBA00022989"/>
    </source>
</evidence>
<keyword evidence="5 7" id="KW-1133">Transmembrane helix</keyword>
<dbReference type="GeneID" id="1246411"/>
<dbReference type="PANTHER" id="PTHR33508">
    <property type="entry name" value="UPF0056 MEMBRANE PROTEIN YHCE"/>
    <property type="match status" value="1"/>
</dbReference>
<evidence type="ECO:0000256" key="3">
    <source>
        <dbReference type="ARBA" id="ARBA00022475"/>
    </source>
</evidence>
<keyword evidence="6 7" id="KW-0472">Membrane</keyword>
<organism evidence="8 9">
    <name type="scientific">Chlamydia muridarum</name>
    <dbReference type="NCBI Taxonomy" id="83560"/>
    <lineage>
        <taxon>Bacteria</taxon>
        <taxon>Pseudomonadati</taxon>
        <taxon>Chlamydiota</taxon>
        <taxon>Chlamydiia</taxon>
        <taxon>Chlamydiales</taxon>
        <taxon>Chlamydiaceae</taxon>
        <taxon>Chlamydia/Chlamydophila group</taxon>
        <taxon>Chlamydia</taxon>
    </lineage>
</organism>
<feature type="transmembrane region" description="Helical" evidence="7">
    <location>
        <begin position="139"/>
        <end position="163"/>
    </location>
</feature>
<dbReference type="PATRIC" id="fig|83560.10.peg.248"/>
<dbReference type="KEGG" id="cmm:NC80_01205"/>
<dbReference type="GO" id="GO:0005886">
    <property type="term" value="C:plasma membrane"/>
    <property type="evidence" value="ECO:0007669"/>
    <property type="project" value="UniProtKB-SubCell"/>
</dbReference>
<accession>A0A069ZRK1</accession>
<feature type="transmembrane region" description="Helical" evidence="7">
    <location>
        <begin position="48"/>
        <end position="68"/>
    </location>
</feature>
<evidence type="ECO:0000313" key="8">
    <source>
        <dbReference type="EMBL" id="AJR10332.1"/>
    </source>
</evidence>
<dbReference type="KEGG" id="cmx:DNC_01220"/>
<protein>
    <recommendedName>
        <fullName evidence="7">UPF0056 membrane protein</fullName>
    </recommendedName>
</protein>
<dbReference type="OMA" id="CCAFISK"/>
<comment type="caution">
    <text evidence="7">Lacks conserved residue(s) required for the propagation of feature annotation.</text>
</comment>
<dbReference type="STRING" id="83560.NC80_01205"/>
<dbReference type="PANTHER" id="PTHR33508:SF1">
    <property type="entry name" value="UPF0056 MEMBRANE PROTEIN YHCE"/>
    <property type="match status" value="1"/>
</dbReference>